<dbReference type="RefSeq" id="WP_011966011.1">
    <property type="nucleotide sequence ID" value="NZ_CABMKT010000003.1"/>
</dbReference>
<proteinExistence type="predicted"/>
<keyword evidence="2" id="KW-0808">Transferase</keyword>
<protein>
    <submittedName>
        <fullName evidence="2">Glycosyl transferase</fullName>
    </submittedName>
</protein>
<dbReference type="GO" id="GO:0016740">
    <property type="term" value="F:transferase activity"/>
    <property type="evidence" value="ECO:0007669"/>
    <property type="project" value="UniProtKB-KW"/>
</dbReference>
<dbReference type="Proteomes" id="UP000441358">
    <property type="component" value="Unassembled WGS sequence"/>
</dbReference>
<accession>A0A174JES1</accession>
<dbReference type="EMBL" id="CYYK01000014">
    <property type="protein sequence ID" value="CUO96716.1"/>
    <property type="molecule type" value="Genomic_DNA"/>
</dbReference>
<comment type="caution">
    <text evidence="2">The sequence shown here is derived from an EMBL/GenBank/DDBJ whole genome shotgun (WGS) entry which is preliminary data.</text>
</comment>
<dbReference type="OMA" id="RIHCFHG"/>
<dbReference type="EMBL" id="WKMC01000007">
    <property type="protein sequence ID" value="MRZ50772.1"/>
    <property type="molecule type" value="Genomic_DNA"/>
</dbReference>
<organism evidence="2 4">
    <name type="scientific">Parabacteroides distasonis</name>
    <dbReference type="NCBI Taxonomy" id="823"/>
    <lineage>
        <taxon>Bacteria</taxon>
        <taxon>Pseudomonadati</taxon>
        <taxon>Bacteroidota</taxon>
        <taxon>Bacteroidia</taxon>
        <taxon>Bacteroidales</taxon>
        <taxon>Tannerellaceae</taxon>
        <taxon>Parabacteroides</taxon>
    </lineage>
</organism>
<reference evidence="2 4" key="2">
    <citation type="journal article" date="2019" name="Nat. Med.">
        <title>A library of human gut bacterial isolates paired with longitudinal multiomics data enables mechanistic microbiome research.</title>
        <authorList>
            <person name="Poyet M."/>
            <person name="Groussin M."/>
            <person name="Gibbons S.M."/>
            <person name="Avila-Pacheco J."/>
            <person name="Jiang X."/>
            <person name="Kearney S.M."/>
            <person name="Perrotta A.R."/>
            <person name="Berdy B."/>
            <person name="Zhao S."/>
            <person name="Lieberman T.D."/>
            <person name="Swanson P.K."/>
            <person name="Smith M."/>
            <person name="Roesemann S."/>
            <person name="Alexander J.E."/>
            <person name="Rich S.A."/>
            <person name="Livny J."/>
            <person name="Vlamakis H."/>
            <person name="Clish C."/>
            <person name="Bullock K."/>
            <person name="Deik A."/>
            <person name="Scott J."/>
            <person name="Pierce K.A."/>
            <person name="Xavier R.J."/>
            <person name="Alm E.J."/>
        </authorList>
    </citation>
    <scope>NUCLEOTIDE SEQUENCE [LARGE SCALE GENOMIC DNA]</scope>
    <source>
        <strain evidence="2 4">BIOML-A32</strain>
    </source>
</reference>
<dbReference type="Pfam" id="PF14305">
    <property type="entry name" value="ATPgrasp_TupA"/>
    <property type="match status" value="1"/>
</dbReference>
<gene>
    <name evidence="1" type="ORF">ERS852380_03609</name>
    <name evidence="2" type="ORF">GKD66_11190</name>
</gene>
<evidence type="ECO:0000313" key="1">
    <source>
        <dbReference type="EMBL" id="CUO96716.1"/>
    </source>
</evidence>
<name>A0A174JES1_PARDI</name>
<sequence>MFGKIKFLFSRILKQLSPVFYVKQKYYRIFGTSLDLVNPQGFNEKICWLALYWQKPIVVKCADKYELREYVSSLGLMELMPQLYGVYTDVKGIEWNRFPKKFVIKCTHGCKYNIVCFNKDELDIHSADISLNKWLHSVYGTNTYEPHYSKMTPRIIAEEFIETSERGLPEDYKVYCFNGEPKCVLVCLNRESELVLEWYDLEWNVFDIGAKSNMRRANKPACLDQMIKYARILSKGFPFVRVDFYDSFGKPILGEMTFTPMYGMAKYYSKEGNLLLGSMLTLPNKYKGHFE</sequence>
<dbReference type="Proteomes" id="UP000095455">
    <property type="component" value="Unassembled WGS sequence"/>
</dbReference>
<evidence type="ECO:0000313" key="3">
    <source>
        <dbReference type="Proteomes" id="UP000095455"/>
    </source>
</evidence>
<evidence type="ECO:0000313" key="2">
    <source>
        <dbReference type="EMBL" id="MRZ50772.1"/>
    </source>
</evidence>
<dbReference type="AlphaFoldDB" id="A0A174JES1"/>
<reference evidence="1 3" key="1">
    <citation type="submission" date="2015-09" db="EMBL/GenBank/DDBJ databases">
        <authorList>
            <consortium name="Pathogen Informatics"/>
        </authorList>
    </citation>
    <scope>NUCLEOTIDE SEQUENCE [LARGE SCALE GENOMIC DNA]</scope>
    <source>
        <strain evidence="1 3">2789STDY5608822</strain>
    </source>
</reference>
<evidence type="ECO:0000313" key="4">
    <source>
        <dbReference type="Proteomes" id="UP000441358"/>
    </source>
</evidence>
<dbReference type="InterPro" id="IPR029465">
    <property type="entry name" value="ATPgrasp_TupA"/>
</dbReference>